<gene>
    <name evidence="1 3" type="ORF">BDZ99DRAFT_458796</name>
</gene>
<dbReference type="Proteomes" id="UP000504636">
    <property type="component" value="Unplaced"/>
</dbReference>
<name>A0A6A6Z3G5_9PEZI</name>
<dbReference type="AlphaFoldDB" id="A0A6A6Z3G5"/>
<evidence type="ECO:0000313" key="3">
    <source>
        <dbReference type="RefSeq" id="XP_033581788.1"/>
    </source>
</evidence>
<dbReference type="EMBL" id="MU003694">
    <property type="protein sequence ID" value="KAF2814824.1"/>
    <property type="molecule type" value="Genomic_DNA"/>
</dbReference>
<reference evidence="3" key="3">
    <citation type="submission" date="2025-04" db="UniProtKB">
        <authorList>
            <consortium name="RefSeq"/>
        </authorList>
    </citation>
    <scope>IDENTIFICATION</scope>
    <source>
        <strain evidence="3">CBS 304.34</strain>
    </source>
</reference>
<dbReference type="GeneID" id="54459893"/>
<dbReference type="RefSeq" id="XP_033581788.1">
    <property type="nucleotide sequence ID" value="XM_033719000.1"/>
</dbReference>
<reference evidence="1 3" key="1">
    <citation type="journal article" date="2020" name="Stud. Mycol.">
        <title>101 Dothideomycetes genomes: a test case for predicting lifestyles and emergence of pathogens.</title>
        <authorList>
            <person name="Haridas S."/>
            <person name="Albert R."/>
            <person name="Binder M."/>
            <person name="Bloem J."/>
            <person name="Labutti K."/>
            <person name="Salamov A."/>
            <person name="Andreopoulos B."/>
            <person name="Baker S."/>
            <person name="Barry K."/>
            <person name="Bills G."/>
            <person name="Bluhm B."/>
            <person name="Cannon C."/>
            <person name="Castanera R."/>
            <person name="Culley D."/>
            <person name="Daum C."/>
            <person name="Ezra D."/>
            <person name="Gonzalez J."/>
            <person name="Henrissat B."/>
            <person name="Kuo A."/>
            <person name="Liang C."/>
            <person name="Lipzen A."/>
            <person name="Lutzoni F."/>
            <person name="Magnuson J."/>
            <person name="Mondo S."/>
            <person name="Nolan M."/>
            <person name="Ohm R."/>
            <person name="Pangilinan J."/>
            <person name="Park H.-J."/>
            <person name="Ramirez L."/>
            <person name="Alfaro M."/>
            <person name="Sun H."/>
            <person name="Tritt A."/>
            <person name="Yoshinaga Y."/>
            <person name="Zwiers L.-H."/>
            <person name="Turgeon B."/>
            <person name="Goodwin S."/>
            <person name="Spatafora J."/>
            <person name="Crous P."/>
            <person name="Grigoriev I."/>
        </authorList>
    </citation>
    <scope>NUCLEOTIDE SEQUENCE</scope>
    <source>
        <strain evidence="1 3">CBS 304.34</strain>
    </source>
</reference>
<reference evidence="3" key="2">
    <citation type="submission" date="2020-04" db="EMBL/GenBank/DDBJ databases">
        <authorList>
            <consortium name="NCBI Genome Project"/>
        </authorList>
    </citation>
    <scope>NUCLEOTIDE SEQUENCE</scope>
    <source>
        <strain evidence="3">CBS 304.34</strain>
    </source>
</reference>
<accession>A0A6A6Z3G5</accession>
<protein>
    <submittedName>
        <fullName evidence="1 3">Uncharacterized protein</fullName>
    </submittedName>
</protein>
<proteinExistence type="predicted"/>
<organism evidence="1">
    <name type="scientific">Mytilinidion resinicola</name>
    <dbReference type="NCBI Taxonomy" id="574789"/>
    <lineage>
        <taxon>Eukaryota</taxon>
        <taxon>Fungi</taxon>
        <taxon>Dikarya</taxon>
        <taxon>Ascomycota</taxon>
        <taxon>Pezizomycotina</taxon>
        <taxon>Dothideomycetes</taxon>
        <taxon>Pleosporomycetidae</taxon>
        <taxon>Mytilinidiales</taxon>
        <taxon>Mytilinidiaceae</taxon>
        <taxon>Mytilinidion</taxon>
    </lineage>
</organism>
<keyword evidence="2" id="KW-1185">Reference proteome</keyword>
<dbReference type="OrthoDB" id="3262926at2759"/>
<evidence type="ECO:0000313" key="1">
    <source>
        <dbReference type="EMBL" id="KAF2814824.1"/>
    </source>
</evidence>
<sequence length="183" mass="20263">MSDFDLDPLAELNRLADAALSTDAQAASTYPSPDTIARWQRLFHYDRKQALQLITAQRLDLSRTRISDTHWELVRPSREAAGHDRESYEHALGLGKVLKEQSATITITTADGRQEQAFVFRLGGLLENAEKVREVAGLEKLPKVVNGQGEMGPAQFCVVDLKAKGKVEDWLAMSQVAQSEKGS</sequence>
<evidence type="ECO:0000313" key="2">
    <source>
        <dbReference type="Proteomes" id="UP000504636"/>
    </source>
</evidence>